<comment type="caution">
    <text evidence="2">The sequence shown here is derived from an EMBL/GenBank/DDBJ whole genome shotgun (WGS) entry which is preliminary data.</text>
</comment>
<evidence type="ECO:0000313" key="3">
    <source>
        <dbReference type="Proteomes" id="UP000284379"/>
    </source>
</evidence>
<dbReference type="GeneID" id="69503172"/>
<keyword evidence="1" id="KW-1133">Transmembrane helix</keyword>
<name>A0A413VYK7_9BACE</name>
<reference evidence="2 3" key="1">
    <citation type="submission" date="2018-08" db="EMBL/GenBank/DDBJ databases">
        <title>A genome reference for cultivated species of the human gut microbiota.</title>
        <authorList>
            <person name="Zou Y."/>
            <person name="Xue W."/>
            <person name="Luo G."/>
        </authorList>
    </citation>
    <scope>NUCLEOTIDE SEQUENCE [LARGE SCALE GENOMIC DNA]</scope>
    <source>
        <strain evidence="2 3">AM40-30BH</strain>
    </source>
</reference>
<keyword evidence="1" id="KW-0472">Membrane</keyword>
<gene>
    <name evidence="2" type="ORF">DW888_02310</name>
</gene>
<accession>A0A413VYK7</accession>
<sequence length="94" mass="11302">MKDILDEESRKALINYRIQRAYETMKEAKLMIRETFYNAAVNRMYLKGIHVVLSMKKWRINVNEGVRKGYPHLYIIVNFLPVLIYFFANNFPNK</sequence>
<evidence type="ECO:0008006" key="4">
    <source>
        <dbReference type="Google" id="ProtNLM"/>
    </source>
</evidence>
<dbReference type="Proteomes" id="UP000284379">
    <property type="component" value="Unassembled WGS sequence"/>
</dbReference>
<organism evidence="2 3">
    <name type="scientific">Bacteroides nordii</name>
    <dbReference type="NCBI Taxonomy" id="291645"/>
    <lineage>
        <taxon>Bacteria</taxon>
        <taxon>Pseudomonadati</taxon>
        <taxon>Bacteroidota</taxon>
        <taxon>Bacteroidia</taxon>
        <taxon>Bacteroidales</taxon>
        <taxon>Bacteroidaceae</taxon>
        <taxon>Bacteroides</taxon>
    </lineage>
</organism>
<evidence type="ECO:0000313" key="2">
    <source>
        <dbReference type="EMBL" id="RHB38656.1"/>
    </source>
</evidence>
<keyword evidence="1" id="KW-0812">Transmembrane</keyword>
<dbReference type="AlphaFoldDB" id="A0A413VYK7"/>
<protein>
    <recommendedName>
        <fullName evidence="4">HEPN domain-containing protein</fullName>
    </recommendedName>
</protein>
<dbReference type="EMBL" id="QSGO01000001">
    <property type="protein sequence ID" value="RHB38656.1"/>
    <property type="molecule type" value="Genomic_DNA"/>
</dbReference>
<feature type="transmembrane region" description="Helical" evidence="1">
    <location>
        <begin position="69"/>
        <end position="88"/>
    </location>
</feature>
<dbReference type="RefSeq" id="WP_025867011.1">
    <property type="nucleotide sequence ID" value="NZ_CABJFV010000001.1"/>
</dbReference>
<evidence type="ECO:0000256" key="1">
    <source>
        <dbReference type="SAM" id="Phobius"/>
    </source>
</evidence>
<proteinExistence type="predicted"/>